<accession>A0A1I7RR86</accession>
<evidence type="ECO:0000259" key="17">
    <source>
        <dbReference type="Pfam" id="PF02931"/>
    </source>
</evidence>
<evidence type="ECO:0000256" key="7">
    <source>
        <dbReference type="ARBA" id="ARBA00023136"/>
    </source>
</evidence>
<feature type="transmembrane region" description="Helical" evidence="15">
    <location>
        <begin position="211"/>
        <end position="229"/>
    </location>
</feature>
<dbReference type="GO" id="GO:0022848">
    <property type="term" value="F:acetylcholine-gated monoatomic cation-selective channel activity"/>
    <property type="evidence" value="ECO:0007669"/>
    <property type="project" value="InterPro"/>
</dbReference>
<dbReference type="Proteomes" id="UP000095284">
    <property type="component" value="Unplaced"/>
</dbReference>
<sequence length="443" mass="51381">MRWYDYKLVWDPSKFDNLKKIHIPSDQIWIPDIILYNNADGEPHISVTSDAIVYYTGLVVWKPPSIYKSFCQIDIEYFPYDKQSCSMKFGGWSYNGFLLNMVQLTSNASLIETRKDDEGKEFQYVERGMDLSYFYPSLEWDLLTLNSKRHEQLYPGCCGQEFYIDITYEISLRRKTLFYTVNLVTPCALIAWLTLFVFYIPAIEHKITHSISVLVTLTVFYLVLIELIPPTSLVIPLIGQYILFTMFLVSFSIIISVVTVNWYRRDGSLHKMPDWMYIVFVKVLPKLLFMEPPEDDDDEQKSEGSVSDCQSPSSMGSRRPSPYLISVTDTELRLSELAQRRGMHPDIIRRMIDNISFIENYYRNKQKKDKISDLWCYVAMVTDRFMLITFSMLFIAGSVIILGRSPYLLDTTSPLSFQVATQPLSGDTLIRDGNLMVNDSGVF</sequence>
<dbReference type="SUPFAM" id="SSF90112">
    <property type="entry name" value="Neurotransmitter-gated ion-channel transmembrane pore"/>
    <property type="match status" value="1"/>
</dbReference>
<name>A0A1I7RR86_BURXY</name>
<dbReference type="Proteomes" id="UP000659654">
    <property type="component" value="Unassembled WGS sequence"/>
</dbReference>
<dbReference type="InterPro" id="IPR038050">
    <property type="entry name" value="Neuro_actylchol_rec"/>
</dbReference>
<feature type="compositionally biased region" description="Low complexity" evidence="16">
    <location>
        <begin position="311"/>
        <end position="322"/>
    </location>
</feature>
<keyword evidence="22" id="KW-1185">Reference proteome</keyword>
<dbReference type="WBParaSite" id="BXY_0323300.1">
    <property type="protein sequence ID" value="BXY_0323300.1"/>
    <property type="gene ID" value="BXY_0323300"/>
</dbReference>
<dbReference type="SMR" id="A0A1I7RR86"/>
<comment type="similarity">
    <text evidence="15">Belongs to the ligand-gated ion channel (TC 1.A.9) family.</text>
</comment>
<evidence type="ECO:0000256" key="1">
    <source>
        <dbReference type="ARBA" id="ARBA00022448"/>
    </source>
</evidence>
<dbReference type="FunFam" id="2.70.170.10:FF:000174">
    <property type="entry name" value="Uncharacterized protein"/>
    <property type="match status" value="1"/>
</dbReference>
<dbReference type="GO" id="GO:0045211">
    <property type="term" value="C:postsynaptic membrane"/>
    <property type="evidence" value="ECO:0007669"/>
    <property type="project" value="UniProtKB-SubCell"/>
</dbReference>
<keyword evidence="8" id="KW-1015">Disulfide bond</keyword>
<dbReference type="InterPro" id="IPR006201">
    <property type="entry name" value="Neur_channel"/>
</dbReference>
<feature type="region of interest" description="Disordered" evidence="16">
    <location>
        <begin position="293"/>
        <end position="322"/>
    </location>
</feature>
<evidence type="ECO:0000256" key="15">
    <source>
        <dbReference type="RuleBase" id="RU000687"/>
    </source>
</evidence>
<evidence type="ECO:0000256" key="2">
    <source>
        <dbReference type="ARBA" id="ARBA00022475"/>
    </source>
</evidence>
<organism evidence="21 23">
    <name type="scientific">Bursaphelenchus xylophilus</name>
    <name type="common">Pinewood nematode worm</name>
    <name type="synonym">Aphelenchoides xylophilus</name>
    <dbReference type="NCBI Taxonomy" id="6326"/>
    <lineage>
        <taxon>Eukaryota</taxon>
        <taxon>Metazoa</taxon>
        <taxon>Ecdysozoa</taxon>
        <taxon>Nematoda</taxon>
        <taxon>Chromadorea</taxon>
        <taxon>Rhabditida</taxon>
        <taxon>Tylenchina</taxon>
        <taxon>Tylenchomorpha</taxon>
        <taxon>Aphelenchoidea</taxon>
        <taxon>Aphelenchoididae</taxon>
        <taxon>Bursaphelenchus</taxon>
    </lineage>
</organism>
<evidence type="ECO:0000256" key="16">
    <source>
        <dbReference type="SAM" id="MobiDB-lite"/>
    </source>
</evidence>
<evidence type="ECO:0000256" key="3">
    <source>
        <dbReference type="ARBA" id="ARBA00022692"/>
    </source>
</evidence>
<dbReference type="CDD" id="cd19064">
    <property type="entry name" value="LGIC_TM_nAChR"/>
    <property type="match status" value="1"/>
</dbReference>
<keyword evidence="6 15" id="KW-0406">Ion transport</keyword>
<dbReference type="EMBL" id="CAJFCV020000006">
    <property type="protein sequence ID" value="CAG9130873.1"/>
    <property type="molecule type" value="Genomic_DNA"/>
</dbReference>
<dbReference type="Gene3D" id="1.20.58.390">
    <property type="entry name" value="Neurotransmitter-gated ion-channel transmembrane domain"/>
    <property type="match status" value="2"/>
</dbReference>
<comment type="subcellular location">
    <subcellularLocation>
        <location evidence="14">Postsynaptic cell membrane</location>
        <topology evidence="14">Multi-pass membrane protein</topology>
    </subcellularLocation>
</comment>
<dbReference type="Proteomes" id="UP000582659">
    <property type="component" value="Unassembled WGS sequence"/>
</dbReference>
<dbReference type="InterPro" id="IPR002394">
    <property type="entry name" value="Nicotinic_acetylcholine_rcpt"/>
</dbReference>
<keyword evidence="4 15" id="KW-1133">Transmembrane helix</keyword>
<dbReference type="InterPro" id="IPR018000">
    <property type="entry name" value="Neurotransmitter_ion_chnl_CS"/>
</dbReference>
<keyword evidence="10" id="KW-0325">Glycoprotein</keyword>
<feature type="transmembrane region" description="Helical" evidence="15">
    <location>
        <begin position="374"/>
        <end position="402"/>
    </location>
</feature>
<evidence type="ECO:0000256" key="6">
    <source>
        <dbReference type="ARBA" id="ARBA00023065"/>
    </source>
</evidence>
<dbReference type="Gene3D" id="2.70.170.10">
    <property type="entry name" value="Neurotransmitter-gated ion-channel ligand-binding domain"/>
    <property type="match status" value="1"/>
</dbReference>
<dbReference type="PRINTS" id="PR00252">
    <property type="entry name" value="NRIONCHANNEL"/>
</dbReference>
<keyword evidence="7 15" id="KW-0472">Membrane</keyword>
<gene>
    <name evidence="19" type="ORF">BXYJ_LOCUS14943</name>
</gene>
<dbReference type="EMBL" id="CAJFDI010000006">
    <property type="protein sequence ID" value="CAD5234852.1"/>
    <property type="molecule type" value="Genomic_DNA"/>
</dbReference>
<reference evidence="20" key="2">
    <citation type="submission" date="2020-08" db="EMBL/GenBank/DDBJ databases">
        <authorList>
            <person name="Kikuchi T."/>
        </authorList>
    </citation>
    <scope>NUCLEOTIDE SEQUENCE</scope>
    <source>
        <strain evidence="19">Ka4C1</strain>
    </source>
</reference>
<dbReference type="OrthoDB" id="5975154at2759"/>
<dbReference type="Pfam" id="PF02931">
    <property type="entry name" value="Neur_chan_LBD"/>
    <property type="match status" value="1"/>
</dbReference>
<evidence type="ECO:0000256" key="11">
    <source>
        <dbReference type="ARBA" id="ARBA00023257"/>
    </source>
</evidence>
<evidence type="ECO:0000256" key="9">
    <source>
        <dbReference type="ARBA" id="ARBA00023170"/>
    </source>
</evidence>
<evidence type="ECO:0000259" key="18">
    <source>
        <dbReference type="Pfam" id="PF02932"/>
    </source>
</evidence>
<reference evidence="23" key="1">
    <citation type="submission" date="2016-11" db="UniProtKB">
        <authorList>
            <consortium name="WormBaseParasite"/>
        </authorList>
    </citation>
    <scope>IDENTIFICATION</scope>
</reference>
<evidence type="ECO:0000313" key="19">
    <source>
        <dbReference type="EMBL" id="CAD5234852.1"/>
    </source>
</evidence>
<feature type="domain" description="Neurotransmitter-gated ion-channel transmembrane" evidence="18">
    <location>
        <begin position="184"/>
        <end position="401"/>
    </location>
</feature>
<evidence type="ECO:0000256" key="4">
    <source>
        <dbReference type="ARBA" id="ARBA00022989"/>
    </source>
</evidence>
<keyword evidence="13 15" id="KW-0407">Ion channel</keyword>
<dbReference type="InterPro" id="IPR006202">
    <property type="entry name" value="Neur_chan_lig-bd"/>
</dbReference>
<feature type="transmembrane region" description="Helical" evidence="15">
    <location>
        <begin position="177"/>
        <end position="199"/>
    </location>
</feature>
<dbReference type="PRINTS" id="PR00254">
    <property type="entry name" value="NICOTINICR"/>
</dbReference>
<dbReference type="PANTHER" id="PTHR18945">
    <property type="entry name" value="NEUROTRANSMITTER GATED ION CHANNEL"/>
    <property type="match status" value="1"/>
</dbReference>
<evidence type="ECO:0000256" key="8">
    <source>
        <dbReference type="ARBA" id="ARBA00023157"/>
    </source>
</evidence>
<keyword evidence="5" id="KW-0770">Synapse</keyword>
<dbReference type="InterPro" id="IPR006029">
    <property type="entry name" value="Neurotrans-gated_channel_TM"/>
</dbReference>
<proteinExistence type="inferred from homology"/>
<keyword evidence="2" id="KW-1003">Cell membrane</keyword>
<evidence type="ECO:0000256" key="5">
    <source>
        <dbReference type="ARBA" id="ARBA00023018"/>
    </source>
</evidence>
<dbReference type="InterPro" id="IPR036719">
    <property type="entry name" value="Neuro-gated_channel_TM_sf"/>
</dbReference>
<dbReference type="eggNOG" id="KOG3645">
    <property type="taxonomic scope" value="Eukaryota"/>
</dbReference>
<evidence type="ECO:0000256" key="10">
    <source>
        <dbReference type="ARBA" id="ARBA00023180"/>
    </source>
</evidence>
<evidence type="ECO:0000256" key="13">
    <source>
        <dbReference type="ARBA" id="ARBA00023303"/>
    </source>
</evidence>
<dbReference type="PROSITE" id="PS00236">
    <property type="entry name" value="NEUROTR_ION_CHANNEL"/>
    <property type="match status" value="1"/>
</dbReference>
<evidence type="ECO:0000313" key="21">
    <source>
        <dbReference type="Proteomes" id="UP000095284"/>
    </source>
</evidence>
<keyword evidence="11" id="KW-0628">Postsynaptic cell membrane</keyword>
<dbReference type="AlphaFoldDB" id="A0A1I7RR86"/>
<keyword evidence="1 15" id="KW-0813">Transport</keyword>
<keyword evidence="12" id="KW-1071">Ligand-gated ion channel</keyword>
<keyword evidence="3 15" id="KW-0812">Transmembrane</keyword>
<evidence type="ECO:0000313" key="22">
    <source>
        <dbReference type="Proteomes" id="UP000659654"/>
    </source>
</evidence>
<dbReference type="GO" id="GO:0004888">
    <property type="term" value="F:transmembrane signaling receptor activity"/>
    <property type="evidence" value="ECO:0007669"/>
    <property type="project" value="InterPro"/>
</dbReference>
<protein>
    <submittedName>
        <fullName evidence="19">(pine wood nematode) hypothetical protein</fullName>
    </submittedName>
</protein>
<evidence type="ECO:0000256" key="12">
    <source>
        <dbReference type="ARBA" id="ARBA00023286"/>
    </source>
</evidence>
<evidence type="ECO:0000313" key="20">
    <source>
        <dbReference type="EMBL" id="CAG9130873.1"/>
    </source>
</evidence>
<dbReference type="SUPFAM" id="SSF63712">
    <property type="entry name" value="Nicotinic receptor ligand binding domain-like"/>
    <property type="match status" value="1"/>
</dbReference>
<dbReference type="InterPro" id="IPR036734">
    <property type="entry name" value="Neur_chan_lig-bd_sf"/>
</dbReference>
<dbReference type="Pfam" id="PF02932">
    <property type="entry name" value="Neur_chan_memb"/>
    <property type="match status" value="1"/>
</dbReference>
<evidence type="ECO:0000256" key="14">
    <source>
        <dbReference type="ARBA" id="ARBA00034104"/>
    </source>
</evidence>
<evidence type="ECO:0000313" key="23">
    <source>
        <dbReference type="WBParaSite" id="BXY_0323300.1"/>
    </source>
</evidence>
<keyword evidence="9" id="KW-0675">Receptor</keyword>
<feature type="domain" description="Neurotransmitter-gated ion-channel ligand-binding" evidence="17">
    <location>
        <begin position="1"/>
        <end position="176"/>
    </location>
</feature>
<feature type="transmembrane region" description="Helical" evidence="15">
    <location>
        <begin position="241"/>
        <end position="263"/>
    </location>
</feature>